<reference evidence="3" key="1">
    <citation type="journal article" date="2019" name="Int. J. Syst. Evol. Microbiol.">
        <title>The Global Catalogue of Microorganisms (GCM) 10K type strain sequencing project: providing services to taxonomists for standard genome sequencing and annotation.</title>
        <authorList>
            <consortium name="The Broad Institute Genomics Platform"/>
            <consortium name="The Broad Institute Genome Sequencing Center for Infectious Disease"/>
            <person name="Wu L."/>
            <person name="Ma J."/>
        </authorList>
    </citation>
    <scope>NUCLEOTIDE SEQUENCE [LARGE SCALE GENOMIC DNA]</scope>
    <source>
        <strain evidence="3">CCUG 58412</strain>
    </source>
</reference>
<proteinExistence type="predicted"/>
<name>A0ABW3F8A5_9PROT</name>
<comment type="caution">
    <text evidence="2">The sequence shown here is derived from an EMBL/GenBank/DDBJ whole genome shotgun (WGS) entry which is preliminary data.</text>
</comment>
<feature type="compositionally biased region" description="Basic and acidic residues" evidence="1">
    <location>
        <begin position="12"/>
        <end position="34"/>
    </location>
</feature>
<feature type="region of interest" description="Disordered" evidence="1">
    <location>
        <begin position="1"/>
        <end position="67"/>
    </location>
</feature>
<gene>
    <name evidence="2" type="ORF">ACFQ1Z_14090</name>
</gene>
<evidence type="ECO:0000313" key="3">
    <source>
        <dbReference type="Proteomes" id="UP001597128"/>
    </source>
</evidence>
<accession>A0ABW3F8A5</accession>
<evidence type="ECO:0000256" key="1">
    <source>
        <dbReference type="SAM" id="MobiDB-lite"/>
    </source>
</evidence>
<feature type="compositionally biased region" description="Basic and acidic residues" evidence="1">
    <location>
        <begin position="49"/>
        <end position="67"/>
    </location>
</feature>
<dbReference type="RefSeq" id="WP_379058844.1">
    <property type="nucleotide sequence ID" value="NZ_JBHTKB010000003.1"/>
</dbReference>
<dbReference type="EMBL" id="JBHTKB010000003">
    <property type="protein sequence ID" value="MFD0914687.1"/>
    <property type="molecule type" value="Genomic_DNA"/>
</dbReference>
<protein>
    <submittedName>
        <fullName evidence="2">Uncharacterized protein</fullName>
    </submittedName>
</protein>
<keyword evidence="3" id="KW-1185">Reference proteome</keyword>
<sequence length="67" mass="7303">MAFDSAVPVEGVEEKSTVVKPIDKDTRQQSDVKDNLGNLAKEPALNRKPPADVEPGKLPETDKFSQP</sequence>
<dbReference type="Proteomes" id="UP001597128">
    <property type="component" value="Unassembled WGS sequence"/>
</dbReference>
<organism evidence="2 3">
    <name type="scientific">Methylophilus luteus</name>
    <dbReference type="NCBI Taxonomy" id="640108"/>
    <lineage>
        <taxon>Bacteria</taxon>
        <taxon>Pseudomonadati</taxon>
        <taxon>Pseudomonadota</taxon>
        <taxon>Betaproteobacteria</taxon>
        <taxon>Nitrosomonadales</taxon>
        <taxon>Methylophilaceae</taxon>
        <taxon>Methylophilus</taxon>
    </lineage>
</organism>
<evidence type="ECO:0000313" key="2">
    <source>
        <dbReference type="EMBL" id="MFD0914687.1"/>
    </source>
</evidence>